<keyword evidence="2" id="KW-0802">TPR repeat</keyword>
<accession>A0A1X0B1H6</accession>
<proteinExistence type="predicted"/>
<evidence type="ECO:0000313" key="4">
    <source>
        <dbReference type="Proteomes" id="UP000192448"/>
    </source>
</evidence>
<dbReference type="RefSeq" id="WP_083163954.1">
    <property type="nucleotide sequence ID" value="NZ_MVHF01000009.1"/>
</dbReference>
<comment type="caution">
    <text evidence="3">The sequence shown here is derived from an EMBL/GenBank/DDBJ whole genome shotgun (WGS) entry which is preliminary data.</text>
</comment>
<dbReference type="OrthoDB" id="3885120at2"/>
<dbReference type="InterPro" id="IPR019734">
    <property type="entry name" value="TPR_rpt"/>
</dbReference>
<dbReference type="STRING" id="1927124.BST13_11675"/>
<dbReference type="SMART" id="SM00028">
    <property type="entry name" value="TPR"/>
    <property type="match status" value="5"/>
</dbReference>
<sequence>MAESGPVRQAAAQHDAALAAMASGRLKDARVLGAAAVDSAIAAFGPDSPDVANVILTCADIEEAAGDFAAARALAERAAEIAEPLAETRDAALMSLWVDIELVCARMLLNSAAFELAYARLAAALHISHQILDADDTTVLSIHNLRGVTAKSCGQFDAAAAHYAHIQAVLDVEPVTDEQALAVLLHNLGGLAHARGRFAEGLAHARRGLELRIEAVGDDHPDVACDLSAIGALHHDSGDPTAAVSCYRRALEIFESALGADHYEVGMTCANLAVSTAASDTAEARRLYERSLRILQSTLGSTHPDVALVQHNLAVLLAGQGDVDAAKQLLAQAETALGAGLPPEHPRRRDLHATVEGLSPLRNGQ</sequence>
<dbReference type="Gene3D" id="1.25.40.10">
    <property type="entry name" value="Tetratricopeptide repeat domain"/>
    <property type="match status" value="3"/>
</dbReference>
<dbReference type="PANTHER" id="PTHR45641">
    <property type="entry name" value="TETRATRICOPEPTIDE REPEAT PROTEIN (AFU_ORTHOLOGUE AFUA_6G03870)"/>
    <property type="match status" value="1"/>
</dbReference>
<gene>
    <name evidence="3" type="ORF">BST13_11675</name>
</gene>
<dbReference type="EMBL" id="MVHF01000009">
    <property type="protein sequence ID" value="ORA36211.1"/>
    <property type="molecule type" value="Genomic_DNA"/>
</dbReference>
<keyword evidence="1" id="KW-0677">Repeat</keyword>
<protein>
    <recommendedName>
        <fullName evidence="5">Tetratricopeptide repeat protein</fullName>
    </recommendedName>
</protein>
<dbReference type="Proteomes" id="UP000192448">
    <property type="component" value="Unassembled WGS sequence"/>
</dbReference>
<name>A0A1X0B1H6_9MYCO</name>
<keyword evidence="4" id="KW-1185">Reference proteome</keyword>
<evidence type="ECO:0008006" key="5">
    <source>
        <dbReference type="Google" id="ProtNLM"/>
    </source>
</evidence>
<dbReference type="PANTHER" id="PTHR45641:SF19">
    <property type="entry name" value="NEPHROCYSTIN-3"/>
    <property type="match status" value="1"/>
</dbReference>
<reference evidence="3 4" key="1">
    <citation type="submission" date="2017-02" db="EMBL/GenBank/DDBJ databases">
        <title>The new phylogeny of genus Mycobacterium.</title>
        <authorList>
            <person name="Tortoli E."/>
            <person name="Trovato A."/>
            <person name="Cirillo D.M."/>
        </authorList>
    </citation>
    <scope>NUCLEOTIDE SEQUENCE [LARGE SCALE GENOMIC DNA]</scope>
    <source>
        <strain evidence="3 4">RW6</strain>
    </source>
</reference>
<organism evidence="3 4">
    <name type="scientific">Mycobacterium aquaticum</name>
    <dbReference type="NCBI Taxonomy" id="1927124"/>
    <lineage>
        <taxon>Bacteria</taxon>
        <taxon>Bacillati</taxon>
        <taxon>Actinomycetota</taxon>
        <taxon>Actinomycetes</taxon>
        <taxon>Mycobacteriales</taxon>
        <taxon>Mycobacteriaceae</taxon>
        <taxon>Mycobacterium</taxon>
    </lineage>
</organism>
<dbReference type="SUPFAM" id="SSF48452">
    <property type="entry name" value="TPR-like"/>
    <property type="match status" value="3"/>
</dbReference>
<evidence type="ECO:0000313" key="3">
    <source>
        <dbReference type="EMBL" id="ORA36211.1"/>
    </source>
</evidence>
<evidence type="ECO:0000256" key="1">
    <source>
        <dbReference type="ARBA" id="ARBA00022737"/>
    </source>
</evidence>
<dbReference type="InterPro" id="IPR011990">
    <property type="entry name" value="TPR-like_helical_dom_sf"/>
</dbReference>
<dbReference type="Pfam" id="PF13424">
    <property type="entry name" value="TPR_12"/>
    <property type="match status" value="3"/>
</dbReference>
<dbReference type="AlphaFoldDB" id="A0A1X0B1H6"/>
<evidence type="ECO:0000256" key="2">
    <source>
        <dbReference type="ARBA" id="ARBA00022803"/>
    </source>
</evidence>